<reference evidence="1 2" key="2">
    <citation type="submission" date="2018-10" db="EMBL/GenBank/DDBJ databases">
        <authorList>
            <consortium name="Pathogen Informatics"/>
        </authorList>
    </citation>
    <scope>NUCLEOTIDE SEQUENCE [LARGE SCALE GENOMIC DNA]</scope>
</reference>
<dbReference type="Proteomes" id="UP000274131">
    <property type="component" value="Unassembled WGS sequence"/>
</dbReference>
<evidence type="ECO:0000313" key="1">
    <source>
        <dbReference type="EMBL" id="VDD92418.1"/>
    </source>
</evidence>
<keyword evidence="2" id="KW-1185">Reference proteome</keyword>
<sequence length="78" mass="8836">MLVAIYDRSDLFLNVASGIADSRETFFFMVSVDFIATHLSVECFTIAKKGLSGHPLLANHQALSYEYLQTFVDDRAMW</sequence>
<gene>
    <name evidence="1" type="ORF">EVEC_LOCUS7169</name>
</gene>
<organism evidence="3">
    <name type="scientific">Enterobius vermicularis</name>
    <name type="common">Human pinworm</name>
    <dbReference type="NCBI Taxonomy" id="51028"/>
    <lineage>
        <taxon>Eukaryota</taxon>
        <taxon>Metazoa</taxon>
        <taxon>Ecdysozoa</taxon>
        <taxon>Nematoda</taxon>
        <taxon>Chromadorea</taxon>
        <taxon>Rhabditida</taxon>
        <taxon>Spirurina</taxon>
        <taxon>Oxyuridomorpha</taxon>
        <taxon>Oxyuroidea</taxon>
        <taxon>Oxyuridae</taxon>
        <taxon>Enterobius</taxon>
    </lineage>
</organism>
<reference evidence="3" key="1">
    <citation type="submission" date="2017-02" db="UniProtKB">
        <authorList>
            <consortium name="WormBaseParasite"/>
        </authorList>
    </citation>
    <scope>IDENTIFICATION</scope>
</reference>
<dbReference type="EMBL" id="UXUI01008806">
    <property type="protein sequence ID" value="VDD92418.1"/>
    <property type="molecule type" value="Genomic_DNA"/>
</dbReference>
<dbReference type="WBParaSite" id="EVEC_0000768501-mRNA-1">
    <property type="protein sequence ID" value="EVEC_0000768501-mRNA-1"/>
    <property type="gene ID" value="EVEC_0000768501"/>
</dbReference>
<evidence type="ECO:0000313" key="2">
    <source>
        <dbReference type="Proteomes" id="UP000274131"/>
    </source>
</evidence>
<evidence type="ECO:0000313" key="3">
    <source>
        <dbReference type="WBParaSite" id="EVEC_0000768501-mRNA-1"/>
    </source>
</evidence>
<protein>
    <submittedName>
        <fullName evidence="3">DUF3800 domain-containing protein</fullName>
    </submittedName>
</protein>
<proteinExistence type="predicted"/>
<accession>A0A0N4VAZ1</accession>
<dbReference type="AlphaFoldDB" id="A0A0N4VAZ1"/>
<name>A0A0N4VAZ1_ENTVE</name>